<reference evidence="1 2" key="2">
    <citation type="journal article" date="2017" name="Front. Plant Sci.">
        <title>Gene Classification and Mining of Molecular Markers Useful in Red Clover (Trifolium pratense) Breeding.</title>
        <authorList>
            <person name="Istvanek J."/>
            <person name="Dluhosova J."/>
            <person name="Dluhos P."/>
            <person name="Patkova L."/>
            <person name="Nedelnik J."/>
            <person name="Repkova J."/>
        </authorList>
    </citation>
    <scope>NUCLEOTIDE SEQUENCE [LARGE SCALE GENOMIC DNA]</scope>
    <source>
        <strain evidence="2">cv. Tatra</strain>
        <tissue evidence="1">Young leaves</tissue>
    </source>
</reference>
<sequence length="92" mass="10450">MTSLYHNPFHYHDPTIISVHTLLKPQAYQHPPSINTHISPPPTYPNSTANNSPHYLIRHIDYATQQLLYSQRACLHSISNFASEISALNNSL</sequence>
<accession>A0A2K3KW54</accession>
<dbReference type="AlphaFoldDB" id="A0A2K3KW54"/>
<proteinExistence type="predicted"/>
<gene>
    <name evidence="1" type="ORF">L195_g057478</name>
</gene>
<evidence type="ECO:0000313" key="2">
    <source>
        <dbReference type="Proteomes" id="UP000236291"/>
    </source>
</evidence>
<organism evidence="1 2">
    <name type="scientific">Trifolium pratense</name>
    <name type="common">Red clover</name>
    <dbReference type="NCBI Taxonomy" id="57577"/>
    <lineage>
        <taxon>Eukaryota</taxon>
        <taxon>Viridiplantae</taxon>
        <taxon>Streptophyta</taxon>
        <taxon>Embryophyta</taxon>
        <taxon>Tracheophyta</taxon>
        <taxon>Spermatophyta</taxon>
        <taxon>Magnoliopsida</taxon>
        <taxon>eudicotyledons</taxon>
        <taxon>Gunneridae</taxon>
        <taxon>Pentapetalae</taxon>
        <taxon>rosids</taxon>
        <taxon>fabids</taxon>
        <taxon>Fabales</taxon>
        <taxon>Fabaceae</taxon>
        <taxon>Papilionoideae</taxon>
        <taxon>50 kb inversion clade</taxon>
        <taxon>NPAAA clade</taxon>
        <taxon>Hologalegina</taxon>
        <taxon>IRL clade</taxon>
        <taxon>Trifolieae</taxon>
        <taxon>Trifolium</taxon>
    </lineage>
</organism>
<dbReference type="EMBL" id="ASHM01114114">
    <property type="protein sequence ID" value="PNX70523.1"/>
    <property type="molecule type" value="Genomic_DNA"/>
</dbReference>
<protein>
    <submittedName>
        <fullName evidence="1">Uncharacterized protein</fullName>
    </submittedName>
</protein>
<evidence type="ECO:0000313" key="1">
    <source>
        <dbReference type="EMBL" id="PNX70523.1"/>
    </source>
</evidence>
<dbReference type="Proteomes" id="UP000236291">
    <property type="component" value="Unassembled WGS sequence"/>
</dbReference>
<reference evidence="1 2" key="1">
    <citation type="journal article" date="2014" name="Am. J. Bot.">
        <title>Genome assembly and annotation for red clover (Trifolium pratense; Fabaceae).</title>
        <authorList>
            <person name="Istvanek J."/>
            <person name="Jaros M."/>
            <person name="Krenek A."/>
            <person name="Repkova J."/>
        </authorList>
    </citation>
    <scope>NUCLEOTIDE SEQUENCE [LARGE SCALE GENOMIC DNA]</scope>
    <source>
        <strain evidence="2">cv. Tatra</strain>
        <tissue evidence="1">Young leaves</tissue>
    </source>
</reference>
<feature type="non-terminal residue" evidence="1">
    <location>
        <position position="92"/>
    </location>
</feature>
<comment type="caution">
    <text evidence="1">The sequence shown here is derived from an EMBL/GenBank/DDBJ whole genome shotgun (WGS) entry which is preliminary data.</text>
</comment>
<name>A0A2K3KW54_TRIPR</name>